<feature type="compositionally biased region" description="Basic residues" evidence="2">
    <location>
        <begin position="88"/>
        <end position="97"/>
    </location>
</feature>
<dbReference type="InterPro" id="IPR001900">
    <property type="entry name" value="RNase_II/R"/>
</dbReference>
<feature type="region of interest" description="Disordered" evidence="2">
    <location>
        <begin position="1"/>
        <end position="156"/>
    </location>
</feature>
<dbReference type="GO" id="GO:0006402">
    <property type="term" value="P:mRNA catabolic process"/>
    <property type="evidence" value="ECO:0007669"/>
    <property type="project" value="TreeGrafter"/>
</dbReference>
<evidence type="ECO:0000259" key="3">
    <source>
        <dbReference type="SMART" id="SM00955"/>
    </source>
</evidence>
<evidence type="ECO:0000313" key="5">
    <source>
        <dbReference type="Proteomes" id="UP000612746"/>
    </source>
</evidence>
<dbReference type="EMBL" id="JAEPRA010000007">
    <property type="protein sequence ID" value="KAG2182652.1"/>
    <property type="molecule type" value="Genomic_DNA"/>
</dbReference>
<name>A0A8H7PYC8_9FUNG</name>
<reference evidence="4" key="1">
    <citation type="submission" date="2020-12" db="EMBL/GenBank/DDBJ databases">
        <title>Metabolic potential, ecology and presence of endohyphal bacteria is reflected in genomic diversity of Mucoromycotina.</title>
        <authorList>
            <person name="Muszewska A."/>
            <person name="Okrasinska A."/>
            <person name="Steczkiewicz K."/>
            <person name="Drgas O."/>
            <person name="Orlowska M."/>
            <person name="Perlinska-Lenart U."/>
            <person name="Aleksandrzak-Piekarczyk T."/>
            <person name="Szatraj K."/>
            <person name="Zielenkiewicz U."/>
            <person name="Pilsyk S."/>
            <person name="Malc E."/>
            <person name="Mieczkowski P."/>
            <person name="Kruszewska J.S."/>
            <person name="Biernat P."/>
            <person name="Pawlowska J."/>
        </authorList>
    </citation>
    <scope>NUCLEOTIDE SEQUENCE</scope>
    <source>
        <strain evidence="4">WA0000051536</strain>
    </source>
</reference>
<dbReference type="InterPro" id="IPR041505">
    <property type="entry name" value="Dis3_CSD2"/>
</dbReference>
<dbReference type="Gene3D" id="2.40.50.690">
    <property type="match status" value="1"/>
</dbReference>
<dbReference type="AlphaFoldDB" id="A0A8H7PYC8"/>
<dbReference type="InterPro" id="IPR041093">
    <property type="entry name" value="Dis3l2-like_C"/>
</dbReference>
<dbReference type="FunFam" id="2.40.50.700:FF:000002">
    <property type="entry name" value="Cell wall biogenesis protein"/>
    <property type="match status" value="1"/>
</dbReference>
<dbReference type="GO" id="GO:0000175">
    <property type="term" value="F:3'-5'-RNA exonuclease activity"/>
    <property type="evidence" value="ECO:0007669"/>
    <property type="project" value="TreeGrafter"/>
</dbReference>
<sequence>MHAEESHRDTKLHEAKKNLHPLDTSRSSAVDIPNTRPRRKSILVSSPRENKHTRRKSVQISLSPIDCPSIQSKSWQPADTQLADAPNRRRRDSRSRSKSVNQVPTLHFPDQRSQSLLTGNLDADRFNADKSRRRRRSRSGSKSFTMDDQDEESPALNSLQEMISSLKQIPPSKGSLDHHNQSSPHRTTSQTPLDFLRAADLDNGDNVISRHVSQSPTSHESLFPNSKSWNSMDEDDRHGSLMGTSQGSVHYFPQRMNSYGSHGRKWSYSSYSSRTRSVTSIQSNDTNDPSKRRVIFQPHLPHDEVLRQLHDRQLFRGILFVDERDCSDSYVICEELDAHIYIYGSRNRNRALHGDVVAVRLVDVDLTLSEKHFKNSREDRSRFHRKSSTSGLSWTEIKEDNFENSPEKPPPKYSGVVVAILERVNNASLAGTLVRQRPTAIKESIDSTPSDSYLQSENKESSAVVWLKPRDKKLPLVAIPIDQAPEGFLQYHEEYQKRLFVATFRRWPTTSLHPFGTLDREIGLIGELTSEEKAILADNHIISDGFSEQCLKSLPAIPWPIPPAETKVRRDVNGPETRVFTLNRDFKHAVMDVAVSVTRISKDIFEIGVHAADVSYFVRPKTAVDKEARERGLLVRLVDKTITMLPETLHKNLCSFRAGRKRLGFSVIWTMNSDGHIHETWFGKTVLKSCAQFSFAQVQSVIQGSTLSESIKLHDCTASDMEEALRSMSSLAISLRQRRLGLNKSATGQKTRLTFELNANGFPEALSTTSHCEAQDALQELCIMANVSVAQKITKHFPEHALLRRQDPIIDTLLKSFAPDDPNLDMHSFSKDAFEAALLGIHDVEELGLLRFLAAKSARPALYFGAGTTDINKYFHHGHGVSLYTHFTSPVCRYAAIVVHRQLEAALKQGTYVLENASRNAAEQSSHLYLCSYLNRQNLIASNLHQTATVFCVQDDSIDVYIHAYDLRQRIFLDDINAEHTYDPTTGTITLTWLMEDHRFGAGDDELVLEDVEADLPKGHLHSSTADEYTHDVTITLDNVPLHNGVSDDSDLHSNQTHVQTISRLADIEVAMSVDMNVSPPVIVVDV</sequence>
<dbReference type="InterPro" id="IPR050180">
    <property type="entry name" value="RNR_Ribonuclease"/>
</dbReference>
<proteinExistence type="inferred from homology"/>
<gene>
    <name evidence="4" type="ORF">INT44_005631</name>
</gene>
<feature type="compositionally biased region" description="Polar residues" evidence="2">
    <location>
        <begin position="211"/>
        <end position="231"/>
    </location>
</feature>
<dbReference type="Gene3D" id="2.40.50.700">
    <property type="match status" value="1"/>
</dbReference>
<dbReference type="Pfam" id="PF17877">
    <property type="entry name" value="Dis3l2_C_term"/>
    <property type="match status" value="1"/>
</dbReference>
<dbReference type="Pfam" id="PF17849">
    <property type="entry name" value="OB_Dis3"/>
    <property type="match status" value="1"/>
</dbReference>
<comment type="similarity">
    <text evidence="1">Belongs to the RNR ribonuclease family.</text>
</comment>
<feature type="domain" description="RNB" evidence="3">
    <location>
        <begin position="583"/>
        <end position="909"/>
    </location>
</feature>
<keyword evidence="5" id="KW-1185">Reference proteome</keyword>
<feature type="compositionally biased region" description="Polar residues" evidence="2">
    <location>
        <begin position="69"/>
        <end position="79"/>
    </location>
</feature>
<dbReference type="GO" id="GO:0003723">
    <property type="term" value="F:RNA binding"/>
    <property type="evidence" value="ECO:0007669"/>
    <property type="project" value="InterPro"/>
</dbReference>
<evidence type="ECO:0000256" key="1">
    <source>
        <dbReference type="ARBA" id="ARBA00005785"/>
    </source>
</evidence>
<dbReference type="PANTHER" id="PTHR23355:SF9">
    <property type="entry name" value="DIS3-LIKE EXONUCLEASE 2"/>
    <property type="match status" value="1"/>
</dbReference>
<comment type="caution">
    <text evidence="4">The sequence shown here is derived from an EMBL/GenBank/DDBJ whole genome shotgun (WGS) entry which is preliminary data.</text>
</comment>
<feature type="region of interest" description="Disordered" evidence="2">
    <location>
        <begin position="169"/>
        <end position="190"/>
    </location>
</feature>
<dbReference type="Proteomes" id="UP000612746">
    <property type="component" value="Unassembled WGS sequence"/>
</dbReference>
<organism evidence="4 5">
    <name type="scientific">Umbelopsis vinacea</name>
    <dbReference type="NCBI Taxonomy" id="44442"/>
    <lineage>
        <taxon>Eukaryota</taxon>
        <taxon>Fungi</taxon>
        <taxon>Fungi incertae sedis</taxon>
        <taxon>Mucoromycota</taxon>
        <taxon>Mucoromycotina</taxon>
        <taxon>Umbelopsidomycetes</taxon>
        <taxon>Umbelopsidales</taxon>
        <taxon>Umbelopsidaceae</taxon>
        <taxon>Umbelopsis</taxon>
    </lineage>
</organism>
<dbReference type="SUPFAM" id="SSF50249">
    <property type="entry name" value="Nucleic acid-binding proteins"/>
    <property type="match status" value="2"/>
</dbReference>
<dbReference type="GO" id="GO:0000932">
    <property type="term" value="C:P-body"/>
    <property type="evidence" value="ECO:0007669"/>
    <property type="project" value="TreeGrafter"/>
</dbReference>
<feature type="region of interest" description="Disordered" evidence="2">
    <location>
        <begin position="210"/>
        <end position="231"/>
    </location>
</feature>
<dbReference type="InterPro" id="IPR012340">
    <property type="entry name" value="NA-bd_OB-fold"/>
</dbReference>
<dbReference type="OrthoDB" id="2384261at2759"/>
<evidence type="ECO:0000313" key="4">
    <source>
        <dbReference type="EMBL" id="KAG2182652.1"/>
    </source>
</evidence>
<feature type="compositionally biased region" description="Polar residues" evidence="2">
    <location>
        <begin position="181"/>
        <end position="190"/>
    </location>
</feature>
<dbReference type="PANTHER" id="PTHR23355">
    <property type="entry name" value="RIBONUCLEASE"/>
    <property type="match status" value="1"/>
</dbReference>
<dbReference type="SMART" id="SM00955">
    <property type="entry name" value="RNB"/>
    <property type="match status" value="1"/>
</dbReference>
<evidence type="ECO:0000256" key="2">
    <source>
        <dbReference type="SAM" id="MobiDB-lite"/>
    </source>
</evidence>
<accession>A0A8H7PYC8</accession>
<feature type="compositionally biased region" description="Basic and acidic residues" evidence="2">
    <location>
        <begin position="1"/>
        <end position="17"/>
    </location>
</feature>
<protein>
    <recommendedName>
        <fullName evidence="3">RNB domain-containing protein</fullName>
    </recommendedName>
</protein>
<dbReference type="Pfam" id="PF00773">
    <property type="entry name" value="RNB"/>
    <property type="match status" value="1"/>
</dbReference>
<feature type="non-terminal residue" evidence="4">
    <location>
        <position position="1"/>
    </location>
</feature>